<gene>
    <name evidence="1" type="ORF">KHA97_15300</name>
</gene>
<dbReference type="EMBL" id="JAGYPG010000002">
    <property type="protein sequence ID" value="MBS4196430.1"/>
    <property type="molecule type" value="Genomic_DNA"/>
</dbReference>
<dbReference type="AlphaFoldDB" id="A0A942YIG0"/>
<keyword evidence="2" id="KW-1185">Reference proteome</keyword>
<dbReference type="Proteomes" id="UP000681414">
    <property type="component" value="Unassembled WGS sequence"/>
</dbReference>
<sequence length="171" mass="19844">MQEKEFVTHRNPDSKYEGLIVYGNRDIVLPKNALISITLGEKFPVWKTIVNGLVSQFVMKQMKKSPKLLYAEMKGNVKEGYGLTMTVWEPKSMKQFRDKGAHKFAMRFFSWVFYSGKAHAYFLSYKHNGSIPTSDEAYELVKKYGRFFDGGKLIRHSRPPIFNEEIEVSSQ</sequence>
<accession>A0A942YIG0</accession>
<evidence type="ECO:0000313" key="2">
    <source>
        <dbReference type="Proteomes" id="UP000681414"/>
    </source>
</evidence>
<comment type="caution">
    <text evidence="1">The sequence shown here is derived from an EMBL/GenBank/DDBJ whole genome shotgun (WGS) entry which is preliminary data.</text>
</comment>
<name>A0A942YIG0_9BACI</name>
<dbReference type="RefSeq" id="WP_213125565.1">
    <property type="nucleotide sequence ID" value="NZ_JAGYPG010000002.1"/>
</dbReference>
<organism evidence="1 2">
    <name type="scientific">Lederbergia citri</name>
    <dbReference type="NCBI Taxonomy" id="2833580"/>
    <lineage>
        <taxon>Bacteria</taxon>
        <taxon>Bacillati</taxon>
        <taxon>Bacillota</taxon>
        <taxon>Bacilli</taxon>
        <taxon>Bacillales</taxon>
        <taxon>Bacillaceae</taxon>
        <taxon>Lederbergia</taxon>
    </lineage>
</organism>
<evidence type="ECO:0000313" key="1">
    <source>
        <dbReference type="EMBL" id="MBS4196430.1"/>
    </source>
</evidence>
<reference evidence="1 2" key="1">
    <citation type="submission" date="2021-05" db="EMBL/GenBank/DDBJ databases">
        <title>Novel Bacillus species.</title>
        <authorList>
            <person name="Liu G."/>
        </authorList>
    </citation>
    <scope>NUCLEOTIDE SEQUENCE [LARGE SCALE GENOMIC DNA]</scope>
    <source>
        <strain evidence="2">FJAT-49780</strain>
    </source>
</reference>
<proteinExistence type="predicted"/>
<protein>
    <submittedName>
        <fullName evidence="1">Uncharacterized protein</fullName>
    </submittedName>
</protein>